<keyword evidence="2" id="KW-1185">Reference proteome</keyword>
<dbReference type="AlphaFoldDB" id="Q39P42"/>
<protein>
    <recommendedName>
        <fullName evidence="3">Metal-dependent HD superfamily phosphohydrolase</fullName>
    </recommendedName>
</protein>
<evidence type="ECO:0000313" key="2">
    <source>
        <dbReference type="Proteomes" id="UP000002705"/>
    </source>
</evidence>
<accession>Q39P42</accession>
<dbReference type="PANTHER" id="PTHR21174">
    <property type="match status" value="1"/>
</dbReference>
<dbReference type="Gene3D" id="1.10.3210.10">
    <property type="entry name" value="Hypothetical protein af1432"/>
    <property type="match status" value="1"/>
</dbReference>
<dbReference type="PATRIC" id="fig|482957.22.peg.7242"/>
<organism evidence="1 2">
    <name type="scientific">Burkholderia lata (strain ATCC 17760 / DSM 23089 / LMG 22485 / NCIMB 9086 / R18194 / 383)</name>
    <dbReference type="NCBI Taxonomy" id="482957"/>
    <lineage>
        <taxon>Bacteria</taxon>
        <taxon>Pseudomonadati</taxon>
        <taxon>Pseudomonadota</taxon>
        <taxon>Betaproteobacteria</taxon>
        <taxon>Burkholderiales</taxon>
        <taxon>Burkholderiaceae</taxon>
        <taxon>Burkholderia</taxon>
        <taxon>Burkholderia cepacia complex</taxon>
    </lineage>
</organism>
<dbReference type="Proteomes" id="UP000002705">
    <property type="component" value="Chromosome 3"/>
</dbReference>
<dbReference type="HOGENOM" id="CLU_051795_2_0_4"/>
<evidence type="ECO:0000313" key="1">
    <source>
        <dbReference type="EMBL" id="ABB05774.1"/>
    </source>
</evidence>
<evidence type="ECO:0008006" key="3">
    <source>
        <dbReference type="Google" id="ProtNLM"/>
    </source>
</evidence>
<reference evidence="1" key="1">
    <citation type="submission" date="2009-01" db="EMBL/GenBank/DDBJ databases">
        <title>Complete sequence of chromosome 3 of Burkholderia sp. 383.</title>
        <authorList>
            <consortium name="US DOE Joint Genome Institute"/>
            <person name="Copeland A."/>
            <person name="Lucas S."/>
            <person name="Lapidus A."/>
            <person name="Barry K."/>
            <person name="Detter J.C."/>
            <person name="Glavina T."/>
            <person name="Hammon N."/>
            <person name="Israni S."/>
            <person name="Pitluck S."/>
            <person name="Chain P."/>
            <person name="Malfatti S."/>
            <person name="Shin M."/>
            <person name="Vergez L."/>
            <person name="Schmutz J."/>
            <person name="Larimer F."/>
            <person name="Land M."/>
            <person name="Kyrpides N."/>
            <person name="Lykidis A."/>
            <person name="Richardson P."/>
        </authorList>
    </citation>
    <scope>NUCLEOTIDE SEQUENCE</scope>
    <source>
        <strain evidence="1">383</strain>
    </source>
</reference>
<dbReference type="InterPro" id="IPR009218">
    <property type="entry name" value="HD_phosphohydro"/>
</dbReference>
<dbReference type="SUPFAM" id="SSF109604">
    <property type="entry name" value="HD-domain/PDEase-like"/>
    <property type="match status" value="1"/>
</dbReference>
<dbReference type="EMBL" id="CP000150">
    <property type="protein sequence ID" value="ABB05774.1"/>
    <property type="molecule type" value="Genomic_DNA"/>
</dbReference>
<proteinExistence type="predicted"/>
<dbReference type="KEGG" id="bur:Bcep18194_C6725"/>
<sequence>MHGGNVGVGRACAAATGQGANVNQTQERFVALWSGSGGIHAEEVYRLLAEGYAEPMRHYHTLAHVKRCLRHVDLARGAMPDPDAVELALWFHDVIYVPGAKNNEQRSADWFRHLAAGRIGACDRICAMILATTHVGIAAELDTRFVCDIDLAVLGASRSRFREDGRLLRAERPDLDDRAYDLHERSILRWLLVRPRIYLTDFFYTRCESSARRNLSWRLALPIQE</sequence>
<gene>
    <name evidence="1" type="ordered locus">Bcep18194_C6725</name>
</gene>
<name>Q39P42_BURL3</name>
<dbReference type="PANTHER" id="PTHR21174:SF0">
    <property type="entry name" value="HD PHOSPHOHYDROLASE FAMILY PROTEIN-RELATED"/>
    <property type="match status" value="1"/>
</dbReference>